<organism evidence="1 2">
    <name type="scientific">Gemmiger gallinarum</name>
    <dbReference type="NCBI Taxonomy" id="2779354"/>
    <lineage>
        <taxon>Bacteria</taxon>
        <taxon>Bacillati</taxon>
        <taxon>Bacillota</taxon>
        <taxon>Clostridia</taxon>
        <taxon>Eubacteriales</taxon>
        <taxon>Gemmiger</taxon>
    </lineage>
</organism>
<reference evidence="1 2" key="1">
    <citation type="submission" date="2020-10" db="EMBL/GenBank/DDBJ databases">
        <title>ChiBAC.</title>
        <authorList>
            <person name="Zenner C."/>
            <person name="Hitch T.C.A."/>
            <person name="Clavel T."/>
        </authorList>
    </citation>
    <scope>NUCLEOTIDE SEQUENCE [LARGE SCALE GENOMIC DNA]</scope>
    <source>
        <strain evidence="1 2">DSM 109015</strain>
    </source>
</reference>
<accession>A0ABR9R714</accession>
<keyword evidence="2" id="KW-1185">Reference proteome</keyword>
<comment type="caution">
    <text evidence="1">The sequence shown here is derived from an EMBL/GenBank/DDBJ whole genome shotgun (WGS) entry which is preliminary data.</text>
</comment>
<protein>
    <submittedName>
        <fullName evidence="1">Uncharacterized protein</fullName>
    </submittedName>
</protein>
<dbReference type="EMBL" id="JADCKC010000004">
    <property type="protein sequence ID" value="MBE5038682.1"/>
    <property type="molecule type" value="Genomic_DNA"/>
</dbReference>
<dbReference type="Proteomes" id="UP000768567">
    <property type="component" value="Unassembled WGS sequence"/>
</dbReference>
<evidence type="ECO:0000313" key="2">
    <source>
        <dbReference type="Proteomes" id="UP000768567"/>
    </source>
</evidence>
<evidence type="ECO:0000313" key="1">
    <source>
        <dbReference type="EMBL" id="MBE5038682.1"/>
    </source>
</evidence>
<name>A0ABR9R714_9FIRM</name>
<gene>
    <name evidence="1" type="ORF">INF35_12875</name>
</gene>
<proteinExistence type="predicted"/>
<dbReference type="RefSeq" id="WP_193503094.1">
    <property type="nucleotide sequence ID" value="NZ_JADCKC010000004.1"/>
</dbReference>
<sequence>MELSKYIACLCEGTAEEVIINILLDNDKLIFNRSQLIEETPLRCRDAKTFETRHLRKGFTDQISIIRILDSRREKFNLSKAYQHKIDVINVITAPEIEMLVILAENKYTEYKSSHKKPSDFCTQNLQYRHVKSRDFVQDYFQDADKLIAAIREYKRVSNIPHGEYSLADLLK</sequence>